<sequence length="96" mass="10123">MDSDTTSLAGISSQKLPSPCLLSSAITGLGASADPPYCLFVTVIFSGVPEKKKTVQMPPTTTEAEAKKVNFSASGTPKGATTRNKIRKTQKNNTFE</sequence>
<reference evidence="1 2" key="1">
    <citation type="journal article" date="2022" name="bioRxiv">
        <title>The genome of the oomycete Peronosclerospora sorghi, a cosmopolitan pathogen of maize and sorghum, is inflated with dispersed pseudogenes.</title>
        <authorList>
            <person name="Fletcher K."/>
            <person name="Martin F."/>
            <person name="Isakeit T."/>
            <person name="Cavanaugh K."/>
            <person name="Magill C."/>
            <person name="Michelmore R."/>
        </authorList>
    </citation>
    <scope>NUCLEOTIDE SEQUENCE [LARGE SCALE GENOMIC DNA]</scope>
    <source>
        <strain evidence="1">P6</strain>
    </source>
</reference>
<accession>A0ACC0WIB3</accession>
<gene>
    <name evidence="1" type="ORF">PsorP6_011461</name>
</gene>
<dbReference type="EMBL" id="CM047591">
    <property type="protein sequence ID" value="KAI9918502.1"/>
    <property type="molecule type" value="Genomic_DNA"/>
</dbReference>
<protein>
    <submittedName>
        <fullName evidence="1">Uncharacterized protein</fullName>
    </submittedName>
</protein>
<proteinExistence type="predicted"/>
<comment type="caution">
    <text evidence="1">The sequence shown here is derived from an EMBL/GenBank/DDBJ whole genome shotgun (WGS) entry which is preliminary data.</text>
</comment>
<evidence type="ECO:0000313" key="1">
    <source>
        <dbReference type="EMBL" id="KAI9918502.1"/>
    </source>
</evidence>
<name>A0ACC0WIB3_9STRA</name>
<dbReference type="Proteomes" id="UP001163321">
    <property type="component" value="Chromosome 12"/>
</dbReference>
<evidence type="ECO:0000313" key="2">
    <source>
        <dbReference type="Proteomes" id="UP001163321"/>
    </source>
</evidence>
<keyword evidence="2" id="KW-1185">Reference proteome</keyword>
<organism evidence="1 2">
    <name type="scientific">Peronosclerospora sorghi</name>
    <dbReference type="NCBI Taxonomy" id="230839"/>
    <lineage>
        <taxon>Eukaryota</taxon>
        <taxon>Sar</taxon>
        <taxon>Stramenopiles</taxon>
        <taxon>Oomycota</taxon>
        <taxon>Peronosporomycetes</taxon>
        <taxon>Peronosporales</taxon>
        <taxon>Peronosporaceae</taxon>
        <taxon>Peronosclerospora</taxon>
    </lineage>
</organism>